<protein>
    <submittedName>
        <fullName evidence="3">Acyltransferase</fullName>
    </submittedName>
</protein>
<evidence type="ECO:0000256" key="1">
    <source>
        <dbReference type="SAM" id="Phobius"/>
    </source>
</evidence>
<proteinExistence type="predicted"/>
<dbReference type="Pfam" id="PF01757">
    <property type="entry name" value="Acyl_transf_3"/>
    <property type="match status" value="1"/>
</dbReference>
<feature type="transmembrane region" description="Helical" evidence="1">
    <location>
        <begin position="246"/>
        <end position="268"/>
    </location>
</feature>
<keyword evidence="4" id="KW-1185">Reference proteome</keyword>
<dbReference type="RefSeq" id="WP_201936838.1">
    <property type="nucleotide sequence ID" value="NZ_JAERSG010000003.1"/>
</dbReference>
<keyword evidence="1" id="KW-0812">Transmembrane</keyword>
<feature type="transmembrane region" description="Helical" evidence="1">
    <location>
        <begin position="309"/>
        <end position="331"/>
    </location>
</feature>
<name>A0ABS1L9X7_9ACTN</name>
<dbReference type="InterPro" id="IPR002656">
    <property type="entry name" value="Acyl_transf_3_dom"/>
</dbReference>
<feature type="transmembrane region" description="Helical" evidence="1">
    <location>
        <begin position="21"/>
        <end position="38"/>
    </location>
</feature>
<sequence length="357" mass="39170">MDRVAESLQRQPWRLRWRAPLDGVRGGAILLVIAGHAHLPRTVGAGQTGVRLFFCLSGFLITALVVQELRDTGRLDFRDFYRRRALRLLPALVASTALVVVVGMVVGGWFAQWRDVLAVLLYVGNWRLVDDGLGGLAGTWSLSVEEQFYLLWPALLVLLARVSTRVLCLVAVGGVAASLAVRLATWSDGDPAMLSYGTQMHVDALLGGGLLAVALVGRRTPIWSGWWAVPAALVILVGGTAEGASFYLVTGLASLVGGLWMVAVGALARDGGPLSWSWLGWLGRRSYGIYLYHCPVVFYLDLQHPQLQWWWRLPIILAFGLGLAVISWRWVEQPFLRRKHRTERPVAAPAPLAQVDG</sequence>
<keyword evidence="3" id="KW-0808">Transferase</keyword>
<dbReference type="EMBL" id="JAERSG010000003">
    <property type="protein sequence ID" value="MBL0748495.1"/>
    <property type="molecule type" value="Genomic_DNA"/>
</dbReference>
<organism evidence="3 4">
    <name type="scientific">Nocardioides baculatus</name>
    <dbReference type="NCBI Taxonomy" id="2801337"/>
    <lineage>
        <taxon>Bacteria</taxon>
        <taxon>Bacillati</taxon>
        <taxon>Actinomycetota</taxon>
        <taxon>Actinomycetes</taxon>
        <taxon>Propionibacteriales</taxon>
        <taxon>Nocardioidaceae</taxon>
        <taxon>Nocardioides</taxon>
    </lineage>
</organism>
<comment type="caution">
    <text evidence="3">The sequence shown here is derived from an EMBL/GenBank/DDBJ whole genome shotgun (WGS) entry which is preliminary data.</text>
</comment>
<dbReference type="PANTHER" id="PTHR23028:SF53">
    <property type="entry name" value="ACYL_TRANSF_3 DOMAIN-CONTAINING PROTEIN"/>
    <property type="match status" value="1"/>
</dbReference>
<gene>
    <name evidence="3" type="ORF">JI751_12815</name>
</gene>
<feature type="transmembrane region" description="Helical" evidence="1">
    <location>
        <begin position="150"/>
        <end position="181"/>
    </location>
</feature>
<dbReference type="PANTHER" id="PTHR23028">
    <property type="entry name" value="ACETYLTRANSFERASE"/>
    <property type="match status" value="1"/>
</dbReference>
<evidence type="ECO:0000259" key="2">
    <source>
        <dbReference type="Pfam" id="PF01757"/>
    </source>
</evidence>
<feature type="domain" description="Acyltransferase 3" evidence="2">
    <location>
        <begin position="21"/>
        <end position="328"/>
    </location>
</feature>
<reference evidence="3 4" key="1">
    <citation type="submission" date="2021-01" db="EMBL/GenBank/DDBJ databases">
        <title>Genome seq and assembly of Nocardiodes sp. G10.</title>
        <authorList>
            <person name="Chhetri G."/>
        </authorList>
    </citation>
    <scope>NUCLEOTIDE SEQUENCE [LARGE SCALE GENOMIC DNA]</scope>
    <source>
        <strain evidence="3 4">G10</strain>
    </source>
</reference>
<keyword evidence="1" id="KW-1133">Transmembrane helix</keyword>
<dbReference type="GO" id="GO:0016746">
    <property type="term" value="F:acyltransferase activity"/>
    <property type="evidence" value="ECO:0007669"/>
    <property type="project" value="UniProtKB-KW"/>
</dbReference>
<evidence type="ECO:0000313" key="4">
    <source>
        <dbReference type="Proteomes" id="UP000636918"/>
    </source>
</evidence>
<feature type="transmembrane region" description="Helical" evidence="1">
    <location>
        <begin position="50"/>
        <end position="67"/>
    </location>
</feature>
<feature type="transmembrane region" description="Helical" evidence="1">
    <location>
        <begin position="193"/>
        <end position="216"/>
    </location>
</feature>
<dbReference type="Proteomes" id="UP000636918">
    <property type="component" value="Unassembled WGS sequence"/>
</dbReference>
<feature type="transmembrane region" description="Helical" evidence="1">
    <location>
        <begin position="88"/>
        <end position="111"/>
    </location>
</feature>
<keyword evidence="1" id="KW-0472">Membrane</keyword>
<keyword evidence="3" id="KW-0012">Acyltransferase</keyword>
<dbReference type="InterPro" id="IPR050879">
    <property type="entry name" value="Acyltransferase_3"/>
</dbReference>
<evidence type="ECO:0000313" key="3">
    <source>
        <dbReference type="EMBL" id="MBL0748495.1"/>
    </source>
</evidence>
<feature type="transmembrane region" description="Helical" evidence="1">
    <location>
        <begin position="222"/>
        <end position="239"/>
    </location>
</feature>
<accession>A0ABS1L9X7</accession>